<dbReference type="FunFam" id="2.40.100.10:FF:000022">
    <property type="entry name" value="Peptidyl-prolyl cis-trans isomerase CYP95"/>
    <property type="match status" value="1"/>
</dbReference>
<feature type="compositionally biased region" description="Basic residues" evidence="5">
    <location>
        <begin position="647"/>
        <end position="671"/>
    </location>
</feature>
<evidence type="ECO:0000256" key="5">
    <source>
        <dbReference type="SAM" id="MobiDB-lite"/>
    </source>
</evidence>
<sequence length="769" mass="87571">MEKKMAKKNPLVFMDVCIDGDPKERMVFELFLDIAPKTAENFRALCTGEKGIGPKSQRPLHYKGSFFHRIIKGSMAQDYRADGHDCISCDVGGDILKRDGTFGESIYGGKFPDESPKLKHDEPGLLSMSIADRDALGSQFIITFRANHHLDRKYVIFGKLVQGDKVLKNIEDVGDEEGRPTVTVKIINCGEFIEDKKKVNKLKVEKHKKSSRDRKRRRRNYLSDSESSSDSDMESTESDSDSDSLLSSSSDISSSSEDRRKKRKRTSKRDKHRRGKKRDKRREKRRKRRDKRSKRRTRRSSDSLTDGESESETSSDDDAINAQAKERKCRDPSQKTAEGQSPVVLEEEVASLPCKRREEPDILEREDGEFPKENGSRRSNGMGADAKFYGSEDREPDTRDDHPGKSRSTFHSCHTSVILYAFRFLQMSVQREAQAGVAVLVEAILVSHRGVSAEVLLEVAAARAQLEVSAEVLSISRSPVRSRRSISRSPVRSRRSISRSPVRSSRRSVSRSPVRSSRRSVSRSPVRSSRRSVSRSPVRSSRRSVSRSSGRAPLRRSVSRSPIRAPSRNNRRSYSRSPSTRRARFPDRRSLSRSVSPDGSPKRIRRGRGFSQRYAYARRYRTPSPKRSPVRSFRYSGRDRYSSYRRYSPRRFRSPPRGRTPPRYRGRRSRTRSPSVSRSPRYRNRRYSHSGSPVRSRSPVDVSKSRLSPRVARQRSPSSSRSPSKSRSSLDSQSPKRPSKDRSRSSSRSPVGKKGLVSYDDGSPDSSQR</sequence>
<feature type="domain" description="PPIase cyclophilin-type" evidence="6">
    <location>
        <begin position="13"/>
        <end position="191"/>
    </location>
</feature>
<evidence type="ECO:0000259" key="6">
    <source>
        <dbReference type="PROSITE" id="PS50072"/>
    </source>
</evidence>
<dbReference type="EC" id="5.2.1.8" evidence="2"/>
<protein>
    <recommendedName>
        <fullName evidence="2">peptidylprolyl isomerase</fullName>
        <ecNumber evidence="2">5.2.1.8</ecNumber>
    </recommendedName>
</protein>
<evidence type="ECO:0000256" key="4">
    <source>
        <dbReference type="ARBA" id="ARBA00023235"/>
    </source>
</evidence>
<keyword evidence="8" id="KW-1185">Reference proteome</keyword>
<feature type="region of interest" description="Disordered" evidence="5">
    <location>
        <begin position="203"/>
        <end position="409"/>
    </location>
</feature>
<feature type="compositionally biased region" description="Basic and acidic residues" evidence="5">
    <location>
        <begin position="324"/>
        <end position="333"/>
    </location>
</feature>
<feature type="compositionally biased region" description="Basic and acidic residues" evidence="5">
    <location>
        <begin position="390"/>
        <end position="404"/>
    </location>
</feature>
<dbReference type="Pfam" id="PF00160">
    <property type="entry name" value="Pro_isomerase"/>
    <property type="match status" value="1"/>
</dbReference>
<feature type="compositionally biased region" description="Low complexity" evidence="5">
    <location>
        <begin position="243"/>
        <end position="255"/>
    </location>
</feature>
<feature type="compositionally biased region" description="Acidic residues" evidence="5">
    <location>
        <begin position="305"/>
        <end position="319"/>
    </location>
</feature>
<dbReference type="GO" id="GO:0003755">
    <property type="term" value="F:peptidyl-prolyl cis-trans isomerase activity"/>
    <property type="evidence" value="ECO:0007669"/>
    <property type="project" value="UniProtKB-KW"/>
</dbReference>
<feature type="compositionally biased region" description="Basic residues" evidence="5">
    <location>
        <begin position="569"/>
        <end position="583"/>
    </location>
</feature>
<dbReference type="GO" id="GO:0016018">
    <property type="term" value="F:cyclosporin A binding"/>
    <property type="evidence" value="ECO:0007669"/>
    <property type="project" value="TreeGrafter"/>
</dbReference>
<dbReference type="Proteomes" id="UP000886885">
    <property type="component" value="Chromosome 6A"/>
</dbReference>
<evidence type="ECO:0000256" key="2">
    <source>
        <dbReference type="ARBA" id="ARBA00013194"/>
    </source>
</evidence>
<feature type="compositionally biased region" description="Basic residues" evidence="5">
    <location>
        <begin position="260"/>
        <end position="298"/>
    </location>
</feature>
<evidence type="ECO:0000256" key="1">
    <source>
        <dbReference type="ARBA" id="ARBA00000971"/>
    </source>
</evidence>
<dbReference type="EMBL" id="JAAWWB010000011">
    <property type="protein sequence ID" value="KAG6772774.1"/>
    <property type="molecule type" value="Genomic_DNA"/>
</dbReference>
<reference evidence="7" key="1">
    <citation type="journal article" date="2020" name="bioRxiv">
        <title>Hybrid origin of Populus tomentosa Carr. identified through genome sequencing and phylogenomic analysis.</title>
        <authorList>
            <person name="An X."/>
            <person name="Gao K."/>
            <person name="Chen Z."/>
            <person name="Li J."/>
            <person name="Yang X."/>
            <person name="Yang X."/>
            <person name="Zhou J."/>
            <person name="Guo T."/>
            <person name="Zhao T."/>
            <person name="Huang S."/>
            <person name="Miao D."/>
            <person name="Khan W.U."/>
            <person name="Rao P."/>
            <person name="Ye M."/>
            <person name="Lei B."/>
            <person name="Liao W."/>
            <person name="Wang J."/>
            <person name="Ji L."/>
            <person name="Li Y."/>
            <person name="Guo B."/>
            <person name="Mustafa N.S."/>
            <person name="Li S."/>
            <person name="Yun Q."/>
            <person name="Keller S.R."/>
            <person name="Mao J."/>
            <person name="Zhang R."/>
            <person name="Strauss S.H."/>
        </authorList>
    </citation>
    <scope>NUCLEOTIDE SEQUENCE</scope>
    <source>
        <strain evidence="7">GM15</strain>
        <tissue evidence="7">Leaf</tissue>
    </source>
</reference>
<accession>A0A8X8D1N3</accession>
<proteinExistence type="predicted"/>
<organism evidence="7 8">
    <name type="scientific">Populus tomentosa</name>
    <name type="common">Chinese white poplar</name>
    <dbReference type="NCBI Taxonomy" id="118781"/>
    <lineage>
        <taxon>Eukaryota</taxon>
        <taxon>Viridiplantae</taxon>
        <taxon>Streptophyta</taxon>
        <taxon>Embryophyta</taxon>
        <taxon>Tracheophyta</taxon>
        <taxon>Spermatophyta</taxon>
        <taxon>Magnoliopsida</taxon>
        <taxon>eudicotyledons</taxon>
        <taxon>Gunneridae</taxon>
        <taxon>Pentapetalae</taxon>
        <taxon>rosids</taxon>
        <taxon>fabids</taxon>
        <taxon>Malpighiales</taxon>
        <taxon>Salicaceae</taxon>
        <taxon>Saliceae</taxon>
        <taxon>Populus</taxon>
    </lineage>
</organism>
<keyword evidence="4" id="KW-0413">Isomerase</keyword>
<feature type="compositionally biased region" description="Basic residues" evidence="5">
    <location>
        <begin position="480"/>
        <end position="497"/>
    </location>
</feature>
<gene>
    <name evidence="7" type="ORF">POTOM_024194</name>
</gene>
<name>A0A8X8D1N3_POPTO</name>
<dbReference type="OrthoDB" id="1166594at2759"/>
<dbReference type="GO" id="GO:0005737">
    <property type="term" value="C:cytoplasm"/>
    <property type="evidence" value="ECO:0007669"/>
    <property type="project" value="TreeGrafter"/>
</dbReference>
<evidence type="ECO:0000256" key="3">
    <source>
        <dbReference type="ARBA" id="ARBA00023110"/>
    </source>
</evidence>
<comment type="catalytic activity">
    <reaction evidence="1">
        <text>[protein]-peptidylproline (omega=180) = [protein]-peptidylproline (omega=0)</text>
        <dbReference type="Rhea" id="RHEA:16237"/>
        <dbReference type="Rhea" id="RHEA-COMP:10747"/>
        <dbReference type="Rhea" id="RHEA-COMP:10748"/>
        <dbReference type="ChEBI" id="CHEBI:83833"/>
        <dbReference type="ChEBI" id="CHEBI:83834"/>
        <dbReference type="EC" id="5.2.1.8"/>
    </reaction>
</comment>
<evidence type="ECO:0000313" key="7">
    <source>
        <dbReference type="EMBL" id="KAG6772774.1"/>
    </source>
</evidence>
<feature type="region of interest" description="Disordered" evidence="5">
    <location>
        <begin position="479"/>
        <end position="769"/>
    </location>
</feature>
<dbReference type="PROSITE" id="PS50072">
    <property type="entry name" value="CSA_PPIASE_2"/>
    <property type="match status" value="1"/>
</dbReference>
<comment type="caution">
    <text evidence="7">The sequence shown here is derived from an EMBL/GenBank/DDBJ whole genome shotgun (WGS) entry which is preliminary data.</text>
</comment>
<dbReference type="InterPro" id="IPR002130">
    <property type="entry name" value="Cyclophilin-type_PPIase_dom"/>
</dbReference>
<dbReference type="AlphaFoldDB" id="A0A8X8D1N3"/>
<dbReference type="PANTHER" id="PTHR11071:SF561">
    <property type="entry name" value="PEPTIDYL-PROLYL CIS-TRANS ISOMERASE D-RELATED"/>
    <property type="match status" value="1"/>
</dbReference>
<evidence type="ECO:0000313" key="8">
    <source>
        <dbReference type="Proteomes" id="UP000886885"/>
    </source>
</evidence>
<feature type="compositionally biased region" description="Low complexity" evidence="5">
    <location>
        <begin position="689"/>
        <end position="736"/>
    </location>
</feature>
<feature type="compositionally biased region" description="Basic residues" evidence="5">
    <location>
        <begin position="203"/>
        <end position="220"/>
    </location>
</feature>
<keyword evidence="3" id="KW-0697">Rotamase</keyword>
<feature type="compositionally biased region" description="Basic and acidic residues" evidence="5">
    <location>
        <begin position="355"/>
        <end position="376"/>
    </location>
</feature>
<dbReference type="PANTHER" id="PTHR11071">
    <property type="entry name" value="PEPTIDYL-PROLYL CIS-TRANS ISOMERASE"/>
    <property type="match status" value="1"/>
</dbReference>
<dbReference type="GO" id="GO:0006457">
    <property type="term" value="P:protein folding"/>
    <property type="evidence" value="ECO:0007669"/>
    <property type="project" value="TreeGrafter"/>
</dbReference>
<feature type="compositionally biased region" description="Acidic residues" evidence="5">
    <location>
        <begin position="227"/>
        <end position="242"/>
    </location>
</feature>